<dbReference type="GO" id="GO:0003677">
    <property type="term" value="F:DNA binding"/>
    <property type="evidence" value="ECO:0007669"/>
    <property type="project" value="InterPro"/>
</dbReference>
<gene>
    <name evidence="2" type="ORF">C1280_34415</name>
</gene>
<dbReference type="Proteomes" id="UP000245802">
    <property type="component" value="Chromosome"/>
</dbReference>
<dbReference type="AlphaFoldDB" id="A0A2Z3H743"/>
<evidence type="ECO:0000256" key="1">
    <source>
        <dbReference type="SAM" id="MobiDB-lite"/>
    </source>
</evidence>
<dbReference type="GO" id="GO:0004803">
    <property type="term" value="F:transposase activity"/>
    <property type="evidence" value="ECO:0007669"/>
    <property type="project" value="InterPro"/>
</dbReference>
<dbReference type="Pfam" id="PF01527">
    <property type="entry name" value="HTH_Tnp_1"/>
    <property type="match status" value="1"/>
</dbReference>
<organism evidence="2 3">
    <name type="scientific">Gemmata obscuriglobus</name>
    <dbReference type="NCBI Taxonomy" id="114"/>
    <lineage>
        <taxon>Bacteria</taxon>
        <taxon>Pseudomonadati</taxon>
        <taxon>Planctomycetota</taxon>
        <taxon>Planctomycetia</taxon>
        <taxon>Gemmatales</taxon>
        <taxon>Gemmataceae</taxon>
        <taxon>Gemmata</taxon>
    </lineage>
</organism>
<feature type="compositionally biased region" description="Polar residues" evidence="1">
    <location>
        <begin position="95"/>
        <end position="104"/>
    </location>
</feature>
<proteinExistence type="predicted"/>
<feature type="region of interest" description="Disordered" evidence="1">
    <location>
        <begin position="93"/>
        <end position="114"/>
    </location>
</feature>
<dbReference type="InterPro" id="IPR002514">
    <property type="entry name" value="Transposase_8"/>
</dbReference>
<dbReference type="OrthoDB" id="217723at2"/>
<dbReference type="PANTHER" id="PTHR33215">
    <property type="entry name" value="PROTEIN DISTAL ANTENNA"/>
    <property type="match status" value="1"/>
</dbReference>
<dbReference type="InterPro" id="IPR036388">
    <property type="entry name" value="WH-like_DNA-bd_sf"/>
</dbReference>
<sequence length="114" mass="12387">MAGKRKTYTPEFKLAAVKMITEQKLSVAEVARRVGITENRLHDGQKALATKGVDAFPGSGHLTPQEEEIRTLRADVKRLDAERDILKKATAFFAAQTSGPSPGSRNARPSGPSR</sequence>
<dbReference type="PANTHER" id="PTHR33215:SF13">
    <property type="entry name" value="PROTEIN DISTAL ANTENNA"/>
    <property type="match status" value="1"/>
</dbReference>
<evidence type="ECO:0000313" key="2">
    <source>
        <dbReference type="EMBL" id="AWM41598.1"/>
    </source>
</evidence>
<accession>A0A2Z3H743</accession>
<evidence type="ECO:0000313" key="3">
    <source>
        <dbReference type="Proteomes" id="UP000245802"/>
    </source>
</evidence>
<keyword evidence="3" id="KW-1185">Reference proteome</keyword>
<dbReference type="EMBL" id="CP025958">
    <property type="protein sequence ID" value="AWM41598.1"/>
    <property type="molecule type" value="Genomic_DNA"/>
</dbReference>
<evidence type="ECO:0008006" key="4">
    <source>
        <dbReference type="Google" id="ProtNLM"/>
    </source>
</evidence>
<protein>
    <recommendedName>
        <fullName evidence="4">Transposase</fullName>
    </recommendedName>
</protein>
<dbReference type="InterPro" id="IPR009057">
    <property type="entry name" value="Homeodomain-like_sf"/>
</dbReference>
<dbReference type="GO" id="GO:0006313">
    <property type="term" value="P:DNA transposition"/>
    <property type="evidence" value="ECO:0007669"/>
    <property type="project" value="InterPro"/>
</dbReference>
<dbReference type="KEGG" id="gog:C1280_34415"/>
<reference evidence="2 3" key="1">
    <citation type="submission" date="2018-01" db="EMBL/GenBank/DDBJ databases">
        <title>G. obscuriglobus.</title>
        <authorList>
            <person name="Franke J."/>
            <person name="Blomberg W."/>
            <person name="Selmecki A."/>
        </authorList>
    </citation>
    <scope>NUCLEOTIDE SEQUENCE [LARGE SCALE GENOMIC DNA]</scope>
    <source>
        <strain evidence="2 3">DSM 5831</strain>
    </source>
</reference>
<dbReference type="InterPro" id="IPR051839">
    <property type="entry name" value="RD_transcriptional_regulator"/>
</dbReference>
<dbReference type="SUPFAM" id="SSF46689">
    <property type="entry name" value="Homeodomain-like"/>
    <property type="match status" value="1"/>
</dbReference>
<name>A0A2Z3H743_9BACT</name>
<dbReference type="Gene3D" id="1.10.10.10">
    <property type="entry name" value="Winged helix-like DNA-binding domain superfamily/Winged helix DNA-binding domain"/>
    <property type="match status" value="1"/>
</dbReference>